<organism evidence="2 3">
    <name type="scientific">Podila minutissima</name>
    <dbReference type="NCBI Taxonomy" id="64525"/>
    <lineage>
        <taxon>Eukaryota</taxon>
        <taxon>Fungi</taxon>
        <taxon>Fungi incertae sedis</taxon>
        <taxon>Mucoromycota</taxon>
        <taxon>Mortierellomycotina</taxon>
        <taxon>Mortierellomycetes</taxon>
        <taxon>Mortierellales</taxon>
        <taxon>Mortierellaceae</taxon>
        <taxon>Podila</taxon>
    </lineage>
</organism>
<comment type="caution">
    <text evidence="2">The sequence shown here is derived from an EMBL/GenBank/DDBJ whole genome shotgun (WGS) entry which is preliminary data.</text>
</comment>
<reference evidence="2" key="1">
    <citation type="journal article" date="2020" name="Fungal Divers.">
        <title>Resolving the Mortierellaceae phylogeny through synthesis of multi-gene phylogenetics and phylogenomics.</title>
        <authorList>
            <person name="Vandepol N."/>
            <person name="Liber J."/>
            <person name="Desiro A."/>
            <person name="Na H."/>
            <person name="Kennedy M."/>
            <person name="Barry K."/>
            <person name="Grigoriev I.V."/>
            <person name="Miller A.N."/>
            <person name="O'Donnell K."/>
            <person name="Stajich J.E."/>
            <person name="Bonito G."/>
        </authorList>
    </citation>
    <scope>NUCLEOTIDE SEQUENCE</scope>
    <source>
        <strain evidence="2">NVP1</strain>
    </source>
</reference>
<dbReference type="PANTHER" id="PTHR47842">
    <property type="entry name" value="EXPRESSED PROTEIN"/>
    <property type="match status" value="1"/>
</dbReference>
<evidence type="ECO:0000313" key="3">
    <source>
        <dbReference type="Proteomes" id="UP000696485"/>
    </source>
</evidence>
<evidence type="ECO:0008006" key="4">
    <source>
        <dbReference type="Google" id="ProtNLM"/>
    </source>
</evidence>
<dbReference type="AlphaFoldDB" id="A0A9P5VHJ4"/>
<protein>
    <recommendedName>
        <fullName evidence="4">DUF676 domain-containing protein</fullName>
    </recommendedName>
</protein>
<dbReference type="PANTHER" id="PTHR47842:SF1">
    <property type="entry name" value="DUF676 DOMAIN-CONTAINING PROTEIN"/>
    <property type="match status" value="1"/>
</dbReference>
<sequence>MLNPPKATLLLLFVHGFKGHDHHTFLDFPTRIMTIFTNANLNLDVESVVYPQYDTRGDFNGAVNNFVDWTKQQVKSREAFNLKVYTRKPEDNPTGAPDVIPPVYVCFLGHSMGGLVAADAALVLDALPGKSPVIGILAFDTPYFGLNHTIFTQAAYDRVSGIAQKATGAYSLMSAYLPAAGAAWGALSAPSATNSGGQSHSGSSPSEKEKGALAKGATPPASSSKWGWGSIALGVGAVVAATGAAVMVSSRTGGMEYVTSHIQFVGILWNSSQLKQRMTSLLKLPMGFHCFYTQVQIPASASNNFRSTSRTFIELASIPTNDSTKTRTLFSARECSGQDEIEAHMEMFNPSKNFDYYRMGEETVNRVKEMVEGALSRKV</sequence>
<keyword evidence="3" id="KW-1185">Reference proteome</keyword>
<name>A0A9P5VHJ4_9FUNG</name>
<evidence type="ECO:0000313" key="2">
    <source>
        <dbReference type="EMBL" id="KAF9324089.1"/>
    </source>
</evidence>
<feature type="compositionally biased region" description="Low complexity" evidence="1">
    <location>
        <begin position="194"/>
        <end position="205"/>
    </location>
</feature>
<dbReference type="Proteomes" id="UP000696485">
    <property type="component" value="Unassembled WGS sequence"/>
</dbReference>
<dbReference type="EMBL" id="JAAAUY010001156">
    <property type="protein sequence ID" value="KAF9324089.1"/>
    <property type="molecule type" value="Genomic_DNA"/>
</dbReference>
<feature type="region of interest" description="Disordered" evidence="1">
    <location>
        <begin position="194"/>
        <end position="224"/>
    </location>
</feature>
<gene>
    <name evidence="2" type="ORF">BG006_000874</name>
</gene>
<dbReference type="Gene3D" id="3.40.50.1820">
    <property type="entry name" value="alpha/beta hydrolase"/>
    <property type="match status" value="1"/>
</dbReference>
<evidence type="ECO:0000256" key="1">
    <source>
        <dbReference type="SAM" id="MobiDB-lite"/>
    </source>
</evidence>
<accession>A0A9P5VHJ4</accession>
<dbReference type="SUPFAM" id="SSF53474">
    <property type="entry name" value="alpha/beta-Hydrolases"/>
    <property type="match status" value="1"/>
</dbReference>
<proteinExistence type="predicted"/>
<dbReference type="InterPro" id="IPR029058">
    <property type="entry name" value="AB_hydrolase_fold"/>
</dbReference>